<protein>
    <submittedName>
        <fullName evidence="1">Uncharacterized protein</fullName>
    </submittedName>
</protein>
<sequence length="64" mass="7184">MSLPDIIIARRLPIQMTPAGLRSTLQNIGSTYRAEVPPAFPRTSTRRDLFIVLHVAVIDNQLEL</sequence>
<accession>A0A9P6AY00</accession>
<reference evidence="1" key="1">
    <citation type="journal article" date="2020" name="Nat. Commun.">
        <title>Large-scale genome sequencing of mycorrhizal fungi provides insights into the early evolution of symbiotic traits.</title>
        <authorList>
            <person name="Miyauchi S."/>
            <person name="Kiss E."/>
            <person name="Kuo A."/>
            <person name="Drula E."/>
            <person name="Kohler A."/>
            <person name="Sanchez-Garcia M."/>
            <person name="Morin E."/>
            <person name="Andreopoulos B."/>
            <person name="Barry K.W."/>
            <person name="Bonito G."/>
            <person name="Buee M."/>
            <person name="Carver A."/>
            <person name="Chen C."/>
            <person name="Cichocki N."/>
            <person name="Clum A."/>
            <person name="Culley D."/>
            <person name="Crous P.W."/>
            <person name="Fauchery L."/>
            <person name="Girlanda M."/>
            <person name="Hayes R.D."/>
            <person name="Keri Z."/>
            <person name="LaButti K."/>
            <person name="Lipzen A."/>
            <person name="Lombard V."/>
            <person name="Magnuson J."/>
            <person name="Maillard F."/>
            <person name="Murat C."/>
            <person name="Nolan M."/>
            <person name="Ohm R.A."/>
            <person name="Pangilinan J."/>
            <person name="Pereira M.F."/>
            <person name="Perotto S."/>
            <person name="Peter M."/>
            <person name="Pfister S."/>
            <person name="Riley R."/>
            <person name="Sitrit Y."/>
            <person name="Stielow J.B."/>
            <person name="Szollosi G."/>
            <person name="Zifcakova L."/>
            <person name="Stursova M."/>
            <person name="Spatafora J.W."/>
            <person name="Tedersoo L."/>
            <person name="Vaario L.M."/>
            <person name="Yamada A."/>
            <person name="Yan M."/>
            <person name="Wang P."/>
            <person name="Xu J."/>
            <person name="Bruns T."/>
            <person name="Baldrian P."/>
            <person name="Vilgalys R."/>
            <person name="Dunand C."/>
            <person name="Henrissat B."/>
            <person name="Grigoriev I.V."/>
            <person name="Hibbett D."/>
            <person name="Nagy L.G."/>
            <person name="Martin F.M."/>
        </authorList>
    </citation>
    <scope>NUCLEOTIDE SEQUENCE</scope>
    <source>
        <strain evidence="1">UP504</strain>
    </source>
</reference>
<dbReference type="Proteomes" id="UP000886523">
    <property type="component" value="Unassembled WGS sequence"/>
</dbReference>
<dbReference type="AlphaFoldDB" id="A0A9P6AY00"/>
<name>A0A9P6AY00_9AGAM</name>
<evidence type="ECO:0000313" key="1">
    <source>
        <dbReference type="EMBL" id="KAF9513435.1"/>
    </source>
</evidence>
<organism evidence="1 2">
    <name type="scientific">Hydnum rufescens UP504</name>
    <dbReference type="NCBI Taxonomy" id="1448309"/>
    <lineage>
        <taxon>Eukaryota</taxon>
        <taxon>Fungi</taxon>
        <taxon>Dikarya</taxon>
        <taxon>Basidiomycota</taxon>
        <taxon>Agaricomycotina</taxon>
        <taxon>Agaricomycetes</taxon>
        <taxon>Cantharellales</taxon>
        <taxon>Hydnaceae</taxon>
        <taxon>Hydnum</taxon>
    </lineage>
</organism>
<comment type="caution">
    <text evidence="1">The sequence shown here is derived from an EMBL/GenBank/DDBJ whole genome shotgun (WGS) entry which is preliminary data.</text>
</comment>
<evidence type="ECO:0000313" key="2">
    <source>
        <dbReference type="Proteomes" id="UP000886523"/>
    </source>
</evidence>
<dbReference type="EMBL" id="MU128972">
    <property type="protein sequence ID" value="KAF9513435.1"/>
    <property type="molecule type" value="Genomic_DNA"/>
</dbReference>
<gene>
    <name evidence="1" type="ORF">BS47DRAFT_1344223</name>
</gene>
<proteinExistence type="predicted"/>
<keyword evidence="2" id="KW-1185">Reference proteome</keyword>